<evidence type="ECO:0000313" key="1">
    <source>
        <dbReference type="EMBL" id="KAG0270896.1"/>
    </source>
</evidence>
<proteinExistence type="predicted"/>
<name>A0ABQ7JH43_9FUNG</name>
<comment type="caution">
    <text evidence="1">The sequence shown here is derived from an EMBL/GenBank/DDBJ whole genome shotgun (WGS) entry which is preliminary data.</text>
</comment>
<dbReference type="EMBL" id="JAAAIM010002952">
    <property type="protein sequence ID" value="KAG0270896.1"/>
    <property type="molecule type" value="Genomic_DNA"/>
</dbReference>
<gene>
    <name evidence="1" type="ORF">BGZ96_006128</name>
</gene>
<sequence>MDPIEETILQELERTVSAWNYRRLSFSGRVTVANTYFLSKLWHVAPFYEFSEAFFKSVDKITKKLLWDGRTARISLD</sequence>
<dbReference type="Proteomes" id="UP001194696">
    <property type="component" value="Unassembled WGS sequence"/>
</dbReference>
<organism evidence="1 2">
    <name type="scientific">Linnemannia gamsii</name>
    <dbReference type="NCBI Taxonomy" id="64522"/>
    <lineage>
        <taxon>Eukaryota</taxon>
        <taxon>Fungi</taxon>
        <taxon>Fungi incertae sedis</taxon>
        <taxon>Mucoromycota</taxon>
        <taxon>Mortierellomycotina</taxon>
        <taxon>Mortierellomycetes</taxon>
        <taxon>Mortierellales</taxon>
        <taxon>Mortierellaceae</taxon>
        <taxon>Linnemannia</taxon>
    </lineage>
</organism>
<feature type="non-terminal residue" evidence="1">
    <location>
        <position position="77"/>
    </location>
</feature>
<protein>
    <submittedName>
        <fullName evidence="1">Uncharacterized protein</fullName>
    </submittedName>
</protein>
<accession>A0ABQ7JH43</accession>
<evidence type="ECO:0000313" key="2">
    <source>
        <dbReference type="Proteomes" id="UP001194696"/>
    </source>
</evidence>
<keyword evidence="2" id="KW-1185">Reference proteome</keyword>
<reference evidence="1 2" key="1">
    <citation type="journal article" date="2020" name="Fungal Divers.">
        <title>Resolving the Mortierellaceae phylogeny through synthesis of multi-gene phylogenetics and phylogenomics.</title>
        <authorList>
            <person name="Vandepol N."/>
            <person name="Liber J."/>
            <person name="Desiro A."/>
            <person name="Na H."/>
            <person name="Kennedy M."/>
            <person name="Barry K."/>
            <person name="Grigoriev I.V."/>
            <person name="Miller A.N."/>
            <person name="O'Donnell K."/>
            <person name="Stajich J.E."/>
            <person name="Bonito G."/>
        </authorList>
    </citation>
    <scope>NUCLEOTIDE SEQUENCE [LARGE SCALE GENOMIC DNA]</scope>
    <source>
        <strain evidence="1 2">AD045</strain>
    </source>
</reference>